<reference evidence="2" key="1">
    <citation type="journal article" date="2014" name="Front. Microbiol.">
        <title>High frequency of phylogenetically diverse reductive dehalogenase-homologous genes in deep subseafloor sedimentary metagenomes.</title>
        <authorList>
            <person name="Kawai M."/>
            <person name="Futagami T."/>
            <person name="Toyoda A."/>
            <person name="Takaki Y."/>
            <person name="Nishi S."/>
            <person name="Hori S."/>
            <person name="Arai W."/>
            <person name="Tsubouchi T."/>
            <person name="Morono Y."/>
            <person name="Uchiyama I."/>
            <person name="Ito T."/>
            <person name="Fujiyama A."/>
            <person name="Inagaki F."/>
            <person name="Takami H."/>
        </authorList>
    </citation>
    <scope>NUCLEOTIDE SEQUENCE</scope>
    <source>
        <strain evidence="2">Expedition CK06-06</strain>
    </source>
</reference>
<evidence type="ECO:0000313" key="2">
    <source>
        <dbReference type="EMBL" id="GAG38034.1"/>
    </source>
</evidence>
<proteinExistence type="predicted"/>
<comment type="caution">
    <text evidence="2">The sequence shown here is derived from an EMBL/GenBank/DDBJ whole genome shotgun (WGS) entry which is preliminary data.</text>
</comment>
<protein>
    <recommendedName>
        <fullName evidence="1">Gfo/Idh/MocA-like oxidoreductase bacterial type C-terminal domain-containing protein</fullName>
    </recommendedName>
</protein>
<accession>X0X4A2</accession>
<dbReference type="EMBL" id="BARS01043288">
    <property type="protein sequence ID" value="GAG38034.1"/>
    <property type="molecule type" value="Genomic_DNA"/>
</dbReference>
<name>X0X4A2_9ZZZZ</name>
<organism evidence="2">
    <name type="scientific">marine sediment metagenome</name>
    <dbReference type="NCBI Taxonomy" id="412755"/>
    <lineage>
        <taxon>unclassified sequences</taxon>
        <taxon>metagenomes</taxon>
        <taxon>ecological metagenomes</taxon>
    </lineage>
</organism>
<dbReference type="InterPro" id="IPR043906">
    <property type="entry name" value="Gfo/Idh/MocA_OxRdtase_bact_C"/>
</dbReference>
<evidence type="ECO:0000259" key="1">
    <source>
        <dbReference type="Pfam" id="PF19051"/>
    </source>
</evidence>
<feature type="non-terminal residue" evidence="2">
    <location>
        <position position="1"/>
    </location>
</feature>
<dbReference type="Pfam" id="PF19051">
    <property type="entry name" value="GFO_IDH_MocA_C2"/>
    <property type="match status" value="1"/>
</dbReference>
<gene>
    <name evidence="2" type="ORF">S01H1_65556</name>
</gene>
<dbReference type="AlphaFoldDB" id="X0X4A2"/>
<sequence length="115" mass="13045">YGAIYRGDKGEFIHWGGDGGTWAEKKAREWNPPAGAKDVYKSPGHKEDWFKGIKTGAKTIMNIEAAVGVANLCILGNLSYILGRKLEWDQAKQEIVGDEQARRMMYRPQRHPYHL</sequence>
<feature type="domain" description="Gfo/Idh/MocA-like oxidoreductase bacterial type C-terminal" evidence="1">
    <location>
        <begin position="45"/>
        <end position="114"/>
    </location>
</feature>